<sequence length="58" mass="6518">MGITGTTFGARVPYYMKTNTINSSETHKYTIYHIASSITITPGWQAKQRKALIHLNCT</sequence>
<evidence type="ECO:0000313" key="1">
    <source>
        <dbReference type="EMBL" id="RPA95021.1"/>
    </source>
</evidence>
<proteinExistence type="predicted"/>
<dbReference type="EMBL" id="ML120431">
    <property type="protein sequence ID" value="RPA95021.1"/>
    <property type="molecule type" value="Genomic_DNA"/>
</dbReference>
<dbReference type="Proteomes" id="UP000276215">
    <property type="component" value="Unassembled WGS sequence"/>
</dbReference>
<keyword evidence="2" id="KW-1185">Reference proteome</keyword>
<accession>A0A3N4JEB8</accession>
<protein>
    <submittedName>
        <fullName evidence="1">Uncharacterized protein</fullName>
    </submittedName>
</protein>
<dbReference type="AlphaFoldDB" id="A0A3N4JEB8"/>
<gene>
    <name evidence="1" type="ORF">L873DRAFT_1813613</name>
</gene>
<reference evidence="1 2" key="1">
    <citation type="journal article" date="2018" name="Nat. Ecol. Evol.">
        <title>Pezizomycetes genomes reveal the molecular basis of ectomycorrhizal truffle lifestyle.</title>
        <authorList>
            <person name="Murat C."/>
            <person name="Payen T."/>
            <person name="Noel B."/>
            <person name="Kuo A."/>
            <person name="Morin E."/>
            <person name="Chen J."/>
            <person name="Kohler A."/>
            <person name="Krizsan K."/>
            <person name="Balestrini R."/>
            <person name="Da Silva C."/>
            <person name="Montanini B."/>
            <person name="Hainaut M."/>
            <person name="Levati E."/>
            <person name="Barry K.W."/>
            <person name="Belfiori B."/>
            <person name="Cichocki N."/>
            <person name="Clum A."/>
            <person name="Dockter R.B."/>
            <person name="Fauchery L."/>
            <person name="Guy J."/>
            <person name="Iotti M."/>
            <person name="Le Tacon F."/>
            <person name="Lindquist E.A."/>
            <person name="Lipzen A."/>
            <person name="Malagnac F."/>
            <person name="Mello A."/>
            <person name="Molinier V."/>
            <person name="Miyauchi S."/>
            <person name="Poulain J."/>
            <person name="Riccioni C."/>
            <person name="Rubini A."/>
            <person name="Sitrit Y."/>
            <person name="Splivallo R."/>
            <person name="Traeger S."/>
            <person name="Wang M."/>
            <person name="Zifcakova L."/>
            <person name="Wipf D."/>
            <person name="Zambonelli A."/>
            <person name="Paolocci F."/>
            <person name="Nowrousian M."/>
            <person name="Ottonello S."/>
            <person name="Baldrian P."/>
            <person name="Spatafora J.W."/>
            <person name="Henrissat B."/>
            <person name="Nagy L.G."/>
            <person name="Aury J.M."/>
            <person name="Wincker P."/>
            <person name="Grigoriev I.V."/>
            <person name="Bonfante P."/>
            <person name="Martin F.M."/>
        </authorList>
    </citation>
    <scope>NUCLEOTIDE SEQUENCE [LARGE SCALE GENOMIC DNA]</scope>
    <source>
        <strain evidence="1 2">120613-1</strain>
    </source>
</reference>
<evidence type="ECO:0000313" key="2">
    <source>
        <dbReference type="Proteomes" id="UP000276215"/>
    </source>
</evidence>
<organism evidence="1 2">
    <name type="scientific">Choiromyces venosus 120613-1</name>
    <dbReference type="NCBI Taxonomy" id="1336337"/>
    <lineage>
        <taxon>Eukaryota</taxon>
        <taxon>Fungi</taxon>
        <taxon>Dikarya</taxon>
        <taxon>Ascomycota</taxon>
        <taxon>Pezizomycotina</taxon>
        <taxon>Pezizomycetes</taxon>
        <taxon>Pezizales</taxon>
        <taxon>Tuberaceae</taxon>
        <taxon>Choiromyces</taxon>
    </lineage>
</organism>
<name>A0A3N4JEB8_9PEZI</name>